<comment type="caution">
    <text evidence="2">The sequence shown here is derived from an EMBL/GenBank/DDBJ whole genome shotgun (WGS) entry which is preliminary data.</text>
</comment>
<keyword evidence="3" id="KW-1185">Reference proteome</keyword>
<dbReference type="Proteomes" id="UP000318416">
    <property type="component" value="Unassembled WGS sequence"/>
</dbReference>
<organism evidence="2 3">
    <name type="scientific">Kitasatospora atroaurantiaca</name>
    <dbReference type="NCBI Taxonomy" id="285545"/>
    <lineage>
        <taxon>Bacteria</taxon>
        <taxon>Bacillati</taxon>
        <taxon>Actinomycetota</taxon>
        <taxon>Actinomycetes</taxon>
        <taxon>Kitasatosporales</taxon>
        <taxon>Streptomycetaceae</taxon>
        <taxon>Kitasatospora</taxon>
    </lineage>
</organism>
<accession>A0A561EL07</accession>
<gene>
    <name evidence="2" type="ORF">FB465_1272</name>
</gene>
<evidence type="ECO:0000313" key="3">
    <source>
        <dbReference type="Proteomes" id="UP000318416"/>
    </source>
</evidence>
<proteinExistence type="predicted"/>
<reference evidence="2 3" key="1">
    <citation type="submission" date="2019-06" db="EMBL/GenBank/DDBJ databases">
        <title>Sequencing the genomes of 1000 actinobacteria strains.</title>
        <authorList>
            <person name="Klenk H.-P."/>
        </authorList>
    </citation>
    <scope>NUCLEOTIDE SEQUENCE [LARGE SCALE GENOMIC DNA]</scope>
    <source>
        <strain evidence="2 3">DSM 41649</strain>
    </source>
</reference>
<dbReference type="InterPro" id="IPR046156">
    <property type="entry name" value="DUF6158"/>
</dbReference>
<name>A0A561EL07_9ACTN</name>
<dbReference type="Pfam" id="PF19655">
    <property type="entry name" value="DUF6158"/>
    <property type="match status" value="1"/>
</dbReference>
<feature type="compositionally biased region" description="Basic and acidic residues" evidence="1">
    <location>
        <begin position="80"/>
        <end position="93"/>
    </location>
</feature>
<protein>
    <submittedName>
        <fullName evidence="2">Uncharacterized protein</fullName>
    </submittedName>
</protein>
<feature type="region of interest" description="Disordered" evidence="1">
    <location>
        <begin position="72"/>
        <end position="93"/>
    </location>
</feature>
<evidence type="ECO:0000256" key="1">
    <source>
        <dbReference type="SAM" id="MobiDB-lite"/>
    </source>
</evidence>
<dbReference type="RefSeq" id="WP_246192539.1">
    <property type="nucleotide sequence ID" value="NZ_BAAABR010000002.1"/>
</dbReference>
<evidence type="ECO:0000313" key="2">
    <source>
        <dbReference type="EMBL" id="TWE16294.1"/>
    </source>
</evidence>
<dbReference type="AlphaFoldDB" id="A0A561EL07"/>
<dbReference type="EMBL" id="VIVR01000001">
    <property type="protein sequence ID" value="TWE16294.1"/>
    <property type="molecule type" value="Genomic_DNA"/>
</dbReference>
<sequence length="93" mass="10618">MPHPDTLQDRSAGVPPPALDTDVLVRELEQLHRTRHETFLWGSDDALQRHTLRMGQLEAEYLRRYPYRQVSAGRTRAGARARDAAARAESKPE</sequence>